<keyword evidence="4" id="KW-1185">Reference proteome</keyword>
<dbReference type="SMART" id="SM00093">
    <property type="entry name" value="SERPIN"/>
    <property type="match status" value="1"/>
</dbReference>
<dbReference type="RefSeq" id="WP_344660996.1">
    <property type="nucleotide sequence ID" value="NZ_BAAAQM010000047.1"/>
</dbReference>
<dbReference type="Pfam" id="PF00079">
    <property type="entry name" value="Serpin"/>
    <property type="match status" value="2"/>
</dbReference>
<evidence type="ECO:0000256" key="1">
    <source>
        <dbReference type="RuleBase" id="RU000411"/>
    </source>
</evidence>
<evidence type="ECO:0000313" key="3">
    <source>
        <dbReference type="EMBL" id="GAA1992381.1"/>
    </source>
</evidence>
<comment type="similarity">
    <text evidence="1">Belongs to the serpin family.</text>
</comment>
<comment type="caution">
    <text evidence="3">The sequence shown here is derived from an EMBL/GenBank/DDBJ whole genome shotgun (WGS) entry which is preliminary data.</text>
</comment>
<proteinExistence type="inferred from homology"/>
<evidence type="ECO:0000313" key="4">
    <source>
        <dbReference type="Proteomes" id="UP001499854"/>
    </source>
</evidence>
<dbReference type="Gene3D" id="3.30.497.10">
    <property type="entry name" value="Antithrombin, subunit I, domain 2"/>
    <property type="match status" value="2"/>
</dbReference>
<dbReference type="InterPro" id="IPR036186">
    <property type="entry name" value="Serpin_sf"/>
</dbReference>
<gene>
    <name evidence="3" type="ORF">GCM10009838_65170</name>
</gene>
<dbReference type="InterPro" id="IPR000215">
    <property type="entry name" value="Serpin_fam"/>
</dbReference>
<dbReference type="InterPro" id="IPR042178">
    <property type="entry name" value="Serpin_sf_1"/>
</dbReference>
<organism evidence="3 4">
    <name type="scientific">Catenulispora subtropica</name>
    <dbReference type="NCBI Taxonomy" id="450798"/>
    <lineage>
        <taxon>Bacteria</taxon>
        <taxon>Bacillati</taxon>
        <taxon>Actinomycetota</taxon>
        <taxon>Actinomycetes</taxon>
        <taxon>Catenulisporales</taxon>
        <taxon>Catenulisporaceae</taxon>
        <taxon>Catenulispora</taxon>
    </lineage>
</organism>
<sequence length="397" mass="41200">MTVEKVNALTKRWCAAVAESPGSDSTVLSGAGVWPLLAFLADGADATGRAELATALGVPAEDAARAAREVLAVMESSAASRIALGLWTRREAEIHEAWLARLAAGVHGALTGDAGTDRKRLDAWASEHTDGLVPRMPVTIGPATMLVLASALTVDVTWREHFHAGRVDSDSPWAADGRLSVLRRSGWDLRALRLADTPIGRVSALTVVGDGDVDVLLVLGPGERSAAEVLAVGADLAGPRDVFPAVSGADLAEGAAGPGLSVETVDAMGPGDVLAVTTVPFRVRAEHDLRQHAALFGLEHVMTPGSGHFPGVSAFPLTVDQARQDAVAVFTASGFRAAAVTAFAMRAGAAPRPSRIRRVSAVFDRPFAYYAVHRPSGLILVAGWVGEPDQDVSSGSA</sequence>
<feature type="domain" description="Serpin" evidence="2">
    <location>
        <begin position="16"/>
        <end position="388"/>
    </location>
</feature>
<dbReference type="EMBL" id="BAAAQM010000047">
    <property type="protein sequence ID" value="GAA1992381.1"/>
    <property type="molecule type" value="Genomic_DNA"/>
</dbReference>
<dbReference type="Proteomes" id="UP001499854">
    <property type="component" value="Unassembled WGS sequence"/>
</dbReference>
<accession>A0ABN2SVN9</accession>
<evidence type="ECO:0000259" key="2">
    <source>
        <dbReference type="SMART" id="SM00093"/>
    </source>
</evidence>
<reference evidence="3 4" key="1">
    <citation type="journal article" date="2019" name="Int. J. Syst. Evol. Microbiol.">
        <title>The Global Catalogue of Microorganisms (GCM) 10K type strain sequencing project: providing services to taxonomists for standard genome sequencing and annotation.</title>
        <authorList>
            <consortium name="The Broad Institute Genomics Platform"/>
            <consortium name="The Broad Institute Genome Sequencing Center for Infectious Disease"/>
            <person name="Wu L."/>
            <person name="Ma J."/>
        </authorList>
    </citation>
    <scope>NUCLEOTIDE SEQUENCE [LARGE SCALE GENOMIC DNA]</scope>
    <source>
        <strain evidence="3 4">JCM 16013</strain>
    </source>
</reference>
<dbReference type="PANTHER" id="PTHR11461:SF211">
    <property type="entry name" value="GH10112P-RELATED"/>
    <property type="match status" value="1"/>
</dbReference>
<protein>
    <recommendedName>
        <fullName evidence="2">Serpin domain-containing protein</fullName>
    </recommendedName>
</protein>
<dbReference type="SUPFAM" id="SSF56574">
    <property type="entry name" value="Serpins"/>
    <property type="match status" value="2"/>
</dbReference>
<dbReference type="PANTHER" id="PTHR11461">
    <property type="entry name" value="SERINE PROTEASE INHIBITOR, SERPIN"/>
    <property type="match status" value="1"/>
</dbReference>
<name>A0ABN2SVN9_9ACTN</name>
<dbReference type="InterPro" id="IPR023796">
    <property type="entry name" value="Serpin_dom"/>
</dbReference>